<dbReference type="EMBL" id="BK059154">
    <property type="protein sequence ID" value="DAE92724.1"/>
    <property type="molecule type" value="Genomic_DNA"/>
</dbReference>
<evidence type="ECO:0000313" key="2">
    <source>
        <dbReference type="EMBL" id="DAE92724.1"/>
    </source>
</evidence>
<name>A0A8S5RU94_9CAUD</name>
<accession>A0A8S5RU94</accession>
<dbReference type="PANTHER" id="PTHR45663">
    <property type="entry name" value="GEO12009P1"/>
    <property type="match status" value="1"/>
</dbReference>
<organism evidence="2">
    <name type="scientific">Siphoviridae sp. gcode 4</name>
    <dbReference type="NCBI Taxonomy" id="2838368"/>
    <lineage>
        <taxon>Viruses</taxon>
        <taxon>Duplodnaviria</taxon>
        <taxon>Heunggongvirae</taxon>
        <taxon>Uroviricota</taxon>
        <taxon>Caudoviricetes</taxon>
    </lineage>
</organism>
<protein>
    <submittedName>
        <fullName evidence="2">TRX family protein</fullName>
    </submittedName>
</protein>
<dbReference type="InterPro" id="IPR036249">
    <property type="entry name" value="Thioredoxin-like_sf"/>
</dbReference>
<dbReference type="Pfam" id="PF00085">
    <property type="entry name" value="Thioredoxin"/>
    <property type="match status" value="1"/>
</dbReference>
<dbReference type="PANTHER" id="PTHR45663:SF11">
    <property type="entry name" value="GEO12009P1"/>
    <property type="match status" value="1"/>
</dbReference>
<dbReference type="InterPro" id="IPR013766">
    <property type="entry name" value="Thioredoxin_domain"/>
</dbReference>
<dbReference type="CDD" id="cd02947">
    <property type="entry name" value="TRX_family"/>
    <property type="match status" value="1"/>
</dbReference>
<proteinExistence type="predicted"/>
<reference evidence="2" key="1">
    <citation type="journal article" date="2021" name="Proc. Natl. Acad. Sci. U.S.A.">
        <title>A Catalog of Tens of Thousands of Viruses from Human Metagenomes Reveals Hidden Associations with Chronic Diseases.</title>
        <authorList>
            <person name="Tisza M.J."/>
            <person name="Buck C.B."/>
        </authorList>
    </citation>
    <scope>NUCLEOTIDE SEQUENCE</scope>
    <source>
        <strain evidence="2">Ctw1L9</strain>
    </source>
</reference>
<evidence type="ECO:0000259" key="1">
    <source>
        <dbReference type="Pfam" id="PF00085"/>
    </source>
</evidence>
<dbReference type="GO" id="GO:0015035">
    <property type="term" value="F:protein-disulfide reductase activity"/>
    <property type="evidence" value="ECO:0007669"/>
    <property type="project" value="TreeGrafter"/>
</dbReference>
<dbReference type="SUPFAM" id="SSF52833">
    <property type="entry name" value="Thioredoxin-like"/>
    <property type="match status" value="1"/>
</dbReference>
<sequence length="86" mass="9888">MLKLLKFGASYCAPCRSLTPILEELKDKVTIEDIDVDEVDPVVLTNYKIRNIPVLIITKDNVEVWRHVGSISKIDLENKLKEYETN</sequence>
<feature type="domain" description="Thioredoxin" evidence="1">
    <location>
        <begin position="4"/>
        <end position="81"/>
    </location>
</feature>
<dbReference type="Gene3D" id="3.40.30.10">
    <property type="entry name" value="Glutaredoxin"/>
    <property type="match status" value="1"/>
</dbReference>